<dbReference type="SMART" id="SM00283">
    <property type="entry name" value="MA"/>
    <property type="match status" value="1"/>
</dbReference>
<dbReference type="FunFam" id="1.10.287.950:FF:000001">
    <property type="entry name" value="Methyl-accepting chemotaxis sensory transducer"/>
    <property type="match status" value="1"/>
</dbReference>
<dbReference type="OrthoDB" id="9816383at2"/>
<reference evidence="21" key="1">
    <citation type="submission" date="2017-09" db="EMBL/GenBank/DDBJ databases">
        <authorList>
            <person name="Regsiter A."/>
            <person name="William W."/>
        </authorList>
    </citation>
    <scope>NUCLEOTIDE SEQUENCE [LARGE SCALE GENOMIC DNA]</scope>
    <source>
        <strain evidence="21">500-1</strain>
    </source>
</reference>
<keyword evidence="7" id="KW-0547">Nucleotide-binding</keyword>
<evidence type="ECO:0000256" key="4">
    <source>
        <dbReference type="ARBA" id="ARBA00022553"/>
    </source>
</evidence>
<sequence>MKVKSINTVVSLLVAFVIVTTVCIGVLWVNNSTYNTVFAEQKEAMDNVVKQSMAALESYVAQNESTVNMLATQKVVTSALQWNDTYGAEVLCNNFLSASKGFWAINVFDSSGMVVAGYDQAGNNLANTDQSNSDYVKAVLSGEVETYISDTITMVDDTEKTMIFAVAHSVKDTEGKVIGGVTVFPVWNEFTSTFIDPFRVAKNGYGFILDKNGRIIAHGVNRDLLLTDLSDLGFVQTAISNANGSASYDWEGRDKFMRFGTLSQNGWTVVMSAYETDMAAAAHEQRNVLAIGGIVAAILVIGIMVLFLRKLVLQPVNGILEFSTKVAHGDLRATLDGKYRFEFNQLAEQIDTMVDELKNKLGFSEGVLKSIALPCSLVGPDFKMLWVNQQLCSLMERNGQVDEYVGMPSGEFFYDDPSRETISDEAIKMHQQLDREIDYTTTSGKVLNIQVVTTPFYDMDGDILGSLTIWVDVTEIRKQQKLIEEQHKRINIAASEAEDISRSLSTASEQLSAQIDEANSGAEVQRNRVSETATAMEEMNSTVLEVARNASHASEEADQAREQAKNGESIVSQVITSVGDVHSHAEELRRSMEELGKQAADIGNVLEVITDIADQTNLLALNAAIEAARAGEAGRGFAVVADEVRKLAEKTMSATGEVEGAIARIQSMTKNNVVATEKAAQAVSRSTDLANESGQALADIVARVETASDQVRAIATASEQQSATSEEVNRATDEINKIAMETSHIMRESAQAIQEVATMASRLNAVIEDMGRS</sequence>
<dbReference type="InterPro" id="IPR035965">
    <property type="entry name" value="PAS-like_dom_sf"/>
</dbReference>
<keyword evidence="13 15" id="KW-0807">Transducer</keyword>
<evidence type="ECO:0000256" key="1">
    <source>
        <dbReference type="ARBA" id="ARBA00004651"/>
    </source>
</evidence>
<dbReference type="SUPFAM" id="SSF103190">
    <property type="entry name" value="Sensory domain-like"/>
    <property type="match status" value="1"/>
</dbReference>
<evidence type="ECO:0000256" key="14">
    <source>
        <dbReference type="ARBA" id="ARBA00029447"/>
    </source>
</evidence>
<dbReference type="Proteomes" id="UP000219215">
    <property type="component" value="Chromosome DPRO"/>
</dbReference>
<dbReference type="PROSITE" id="PS50111">
    <property type="entry name" value="CHEMOTAXIS_TRANSDUC_2"/>
    <property type="match status" value="1"/>
</dbReference>
<gene>
    <name evidence="20" type="ORF">DPRO_0722</name>
</gene>
<dbReference type="PANTHER" id="PTHR32089:SF112">
    <property type="entry name" value="LYSOZYME-LIKE PROTEIN-RELATED"/>
    <property type="match status" value="1"/>
</dbReference>
<evidence type="ECO:0000256" key="2">
    <source>
        <dbReference type="ARBA" id="ARBA00022475"/>
    </source>
</evidence>
<evidence type="ECO:0000256" key="10">
    <source>
        <dbReference type="ARBA" id="ARBA00022989"/>
    </source>
</evidence>
<evidence type="ECO:0000256" key="16">
    <source>
        <dbReference type="SAM" id="Phobius"/>
    </source>
</evidence>
<comment type="subcellular location">
    <subcellularLocation>
        <location evidence="1">Cell membrane</location>
        <topology evidence="1">Multi-pass membrane protein</topology>
    </subcellularLocation>
</comment>
<dbReference type="SUPFAM" id="SSF55785">
    <property type="entry name" value="PYP-like sensor domain (PAS domain)"/>
    <property type="match status" value="1"/>
</dbReference>
<dbReference type="RefSeq" id="WP_097010826.1">
    <property type="nucleotide sequence ID" value="NZ_LT907975.1"/>
</dbReference>
<dbReference type="Gene3D" id="1.10.287.950">
    <property type="entry name" value="Methyl-accepting chemotaxis protein"/>
    <property type="match status" value="1"/>
</dbReference>
<feature type="domain" description="HAMP" evidence="19">
    <location>
        <begin position="310"/>
        <end position="362"/>
    </location>
</feature>
<organism evidence="20 21">
    <name type="scientific">Pseudodesulfovibrio profundus</name>
    <dbReference type="NCBI Taxonomy" id="57320"/>
    <lineage>
        <taxon>Bacteria</taxon>
        <taxon>Pseudomonadati</taxon>
        <taxon>Thermodesulfobacteriota</taxon>
        <taxon>Desulfovibrionia</taxon>
        <taxon>Desulfovibrionales</taxon>
        <taxon>Desulfovibrionaceae</taxon>
    </lineage>
</organism>
<evidence type="ECO:0000313" key="21">
    <source>
        <dbReference type="Proteomes" id="UP000219215"/>
    </source>
</evidence>
<dbReference type="CDD" id="cd18773">
    <property type="entry name" value="PDC1_HK_sensor"/>
    <property type="match status" value="1"/>
</dbReference>
<dbReference type="KEGG" id="pprf:DPRO_0722"/>
<keyword evidence="4" id="KW-0597">Phosphoprotein</keyword>
<dbReference type="SMART" id="SM00304">
    <property type="entry name" value="HAMP"/>
    <property type="match status" value="1"/>
</dbReference>
<evidence type="ECO:0000256" key="15">
    <source>
        <dbReference type="PROSITE-ProRule" id="PRU00284"/>
    </source>
</evidence>
<keyword evidence="6 16" id="KW-0812">Transmembrane</keyword>
<dbReference type="InterPro" id="IPR029151">
    <property type="entry name" value="Sensor-like_sf"/>
</dbReference>
<feature type="domain" description="Methyl-accepting transducer" evidence="17">
    <location>
        <begin position="500"/>
        <end position="736"/>
    </location>
</feature>
<feature type="domain" description="PAC" evidence="18">
    <location>
        <begin position="433"/>
        <end position="485"/>
    </location>
</feature>
<name>A0A2C8F4X3_9BACT</name>
<dbReference type="CDD" id="cd11386">
    <property type="entry name" value="MCP_signal"/>
    <property type="match status" value="1"/>
</dbReference>
<dbReference type="AlphaFoldDB" id="A0A2C8F4X3"/>
<dbReference type="Pfam" id="PF00672">
    <property type="entry name" value="HAMP"/>
    <property type="match status" value="1"/>
</dbReference>
<dbReference type="GO" id="GO:0000160">
    <property type="term" value="P:phosphorelay signal transduction system"/>
    <property type="evidence" value="ECO:0007669"/>
    <property type="project" value="UniProtKB-KW"/>
</dbReference>
<keyword evidence="12 16" id="KW-0472">Membrane</keyword>
<keyword evidence="11" id="KW-0902">Two-component regulatory system</keyword>
<accession>A0A2C8F4X3</accession>
<dbReference type="PROSITE" id="PS50885">
    <property type="entry name" value="HAMP"/>
    <property type="match status" value="1"/>
</dbReference>
<dbReference type="SUPFAM" id="SSF58104">
    <property type="entry name" value="Methyl-accepting chemotaxis protein (MCP) signaling domain"/>
    <property type="match status" value="1"/>
</dbReference>
<protein>
    <submittedName>
        <fullName evidence="20">Methyl-accepting chemotaxis sensory transducer</fullName>
    </submittedName>
</protein>
<evidence type="ECO:0000259" key="19">
    <source>
        <dbReference type="PROSITE" id="PS50885"/>
    </source>
</evidence>
<evidence type="ECO:0000259" key="18">
    <source>
        <dbReference type="PROSITE" id="PS50113"/>
    </source>
</evidence>
<dbReference type="PROSITE" id="PS50113">
    <property type="entry name" value="PAC"/>
    <property type="match status" value="1"/>
</dbReference>
<evidence type="ECO:0000256" key="13">
    <source>
        <dbReference type="ARBA" id="ARBA00023224"/>
    </source>
</evidence>
<keyword evidence="9" id="KW-0067">ATP-binding</keyword>
<feature type="transmembrane region" description="Helical" evidence="16">
    <location>
        <begin position="6"/>
        <end position="29"/>
    </location>
</feature>
<dbReference type="InterPro" id="IPR033479">
    <property type="entry name" value="dCache_1"/>
</dbReference>
<comment type="similarity">
    <text evidence="14">Belongs to the methyl-accepting chemotaxis (MCP) protein family.</text>
</comment>
<keyword evidence="5" id="KW-0808">Transferase</keyword>
<dbReference type="InterPro" id="IPR004089">
    <property type="entry name" value="MCPsignal_dom"/>
</dbReference>
<evidence type="ECO:0000256" key="8">
    <source>
        <dbReference type="ARBA" id="ARBA00022777"/>
    </source>
</evidence>
<evidence type="ECO:0000259" key="17">
    <source>
        <dbReference type="PROSITE" id="PS50111"/>
    </source>
</evidence>
<keyword evidence="10 16" id="KW-1133">Transmembrane helix</keyword>
<dbReference type="InterPro" id="IPR003660">
    <property type="entry name" value="HAMP_dom"/>
</dbReference>
<evidence type="ECO:0000256" key="6">
    <source>
        <dbReference type="ARBA" id="ARBA00022692"/>
    </source>
</evidence>
<dbReference type="InterPro" id="IPR000700">
    <property type="entry name" value="PAS-assoc_C"/>
</dbReference>
<dbReference type="Pfam" id="PF02743">
    <property type="entry name" value="dCache_1"/>
    <property type="match status" value="1"/>
</dbReference>
<evidence type="ECO:0000256" key="5">
    <source>
        <dbReference type="ARBA" id="ARBA00022679"/>
    </source>
</evidence>
<evidence type="ECO:0000313" key="20">
    <source>
        <dbReference type="EMBL" id="SOB57608.1"/>
    </source>
</evidence>
<keyword evidence="3" id="KW-0145">Chemotaxis</keyword>
<evidence type="ECO:0000256" key="7">
    <source>
        <dbReference type="ARBA" id="ARBA00022741"/>
    </source>
</evidence>
<evidence type="ECO:0000256" key="3">
    <source>
        <dbReference type="ARBA" id="ARBA00022500"/>
    </source>
</evidence>
<evidence type="ECO:0000256" key="12">
    <source>
        <dbReference type="ARBA" id="ARBA00023136"/>
    </source>
</evidence>
<dbReference type="CDD" id="cd12912">
    <property type="entry name" value="PDC2_MCP_like"/>
    <property type="match status" value="1"/>
</dbReference>
<dbReference type="CDD" id="cd06225">
    <property type="entry name" value="HAMP"/>
    <property type="match status" value="1"/>
</dbReference>
<keyword evidence="8" id="KW-0418">Kinase</keyword>
<proteinExistence type="inferred from homology"/>
<dbReference type="GO" id="GO:0016301">
    <property type="term" value="F:kinase activity"/>
    <property type="evidence" value="ECO:0007669"/>
    <property type="project" value="UniProtKB-KW"/>
</dbReference>
<dbReference type="Gene3D" id="6.10.340.10">
    <property type="match status" value="1"/>
</dbReference>
<dbReference type="GO" id="GO:0005524">
    <property type="term" value="F:ATP binding"/>
    <property type="evidence" value="ECO:0007669"/>
    <property type="project" value="UniProtKB-KW"/>
</dbReference>
<dbReference type="GO" id="GO:0006935">
    <property type="term" value="P:chemotaxis"/>
    <property type="evidence" value="ECO:0007669"/>
    <property type="project" value="UniProtKB-KW"/>
</dbReference>
<dbReference type="EMBL" id="LT907975">
    <property type="protein sequence ID" value="SOB57608.1"/>
    <property type="molecule type" value="Genomic_DNA"/>
</dbReference>
<dbReference type="InterPro" id="IPR000014">
    <property type="entry name" value="PAS"/>
</dbReference>
<dbReference type="PANTHER" id="PTHR32089">
    <property type="entry name" value="METHYL-ACCEPTING CHEMOTAXIS PROTEIN MCPB"/>
    <property type="match status" value="1"/>
</dbReference>
<dbReference type="GO" id="GO:0005886">
    <property type="term" value="C:plasma membrane"/>
    <property type="evidence" value="ECO:0007669"/>
    <property type="project" value="UniProtKB-SubCell"/>
</dbReference>
<dbReference type="Pfam" id="PF13426">
    <property type="entry name" value="PAS_9"/>
    <property type="match status" value="1"/>
</dbReference>
<feature type="transmembrane region" description="Helical" evidence="16">
    <location>
        <begin position="288"/>
        <end position="308"/>
    </location>
</feature>
<dbReference type="Pfam" id="PF00015">
    <property type="entry name" value="MCPsignal"/>
    <property type="match status" value="1"/>
</dbReference>
<evidence type="ECO:0000256" key="9">
    <source>
        <dbReference type="ARBA" id="ARBA00022840"/>
    </source>
</evidence>
<keyword evidence="21" id="KW-1185">Reference proteome</keyword>
<dbReference type="Gene3D" id="3.30.450.20">
    <property type="entry name" value="PAS domain"/>
    <property type="match status" value="2"/>
</dbReference>
<evidence type="ECO:0000256" key="11">
    <source>
        <dbReference type="ARBA" id="ARBA00023012"/>
    </source>
</evidence>
<keyword evidence="2" id="KW-1003">Cell membrane</keyword>